<evidence type="ECO:0000313" key="1">
    <source>
        <dbReference type="EMBL" id="ADL02829.1"/>
    </source>
</evidence>
<gene>
    <name evidence="1" type="ordered locus">Closa_0186</name>
</gene>
<dbReference type="RefSeq" id="WP_013270929.1">
    <property type="nucleotide sequence ID" value="NC_014376.1"/>
</dbReference>
<keyword evidence="2" id="KW-1185">Reference proteome</keyword>
<accession>D9R1T8</accession>
<reference evidence="1" key="1">
    <citation type="submission" date="2010-07" db="EMBL/GenBank/DDBJ databases">
        <title>Complete sequence of Clostridium saccharolyticum WM1.</title>
        <authorList>
            <consortium name="US DOE Joint Genome Institute"/>
            <person name="Lucas S."/>
            <person name="Copeland A."/>
            <person name="Lapidus A."/>
            <person name="Cheng J.-F."/>
            <person name="Bruce D."/>
            <person name="Goodwin L."/>
            <person name="Pitluck S."/>
            <person name="Chertkov O."/>
            <person name="Detter J.C."/>
            <person name="Han C."/>
            <person name="Tapia R."/>
            <person name="Land M."/>
            <person name="Hauser L."/>
            <person name="Chang Y.-J."/>
            <person name="Jeffries C."/>
            <person name="Kyrpides N."/>
            <person name="Ivanova N."/>
            <person name="Mikhailova N."/>
            <person name="Mouttaki H."/>
            <person name="Lin L."/>
            <person name="Zhou J."/>
            <person name="Hemme C.L."/>
            <person name="Woyke T."/>
        </authorList>
    </citation>
    <scope>NUCLEOTIDE SEQUENCE [LARGE SCALE GENOMIC DNA]</scope>
    <source>
        <strain evidence="1">WM1</strain>
    </source>
</reference>
<dbReference type="KEGG" id="csh:Closa_0186"/>
<organism evidence="1 2">
    <name type="scientific">Lacrimispora saccharolytica (strain ATCC 35040 / DSM 2544 / NRCC 2533 / WM1)</name>
    <name type="common">Clostridium saccharolyticum</name>
    <dbReference type="NCBI Taxonomy" id="610130"/>
    <lineage>
        <taxon>Bacteria</taxon>
        <taxon>Bacillati</taxon>
        <taxon>Bacillota</taxon>
        <taxon>Clostridia</taxon>
        <taxon>Lachnospirales</taxon>
        <taxon>Lachnospiraceae</taxon>
        <taxon>Lacrimispora</taxon>
    </lineage>
</organism>
<proteinExistence type="predicted"/>
<dbReference type="PaxDb" id="610130-Closa_0186"/>
<dbReference type="HOGENOM" id="CLU_1228197_0_0_9"/>
<dbReference type="Proteomes" id="UP000001662">
    <property type="component" value="Chromosome"/>
</dbReference>
<evidence type="ECO:0000313" key="2">
    <source>
        <dbReference type="Proteomes" id="UP000001662"/>
    </source>
</evidence>
<protein>
    <submittedName>
        <fullName evidence="1">Uncharacterized protein</fullName>
    </submittedName>
</protein>
<name>D9R1T8_LACSW</name>
<dbReference type="AlphaFoldDB" id="D9R1T8"/>
<dbReference type="EMBL" id="CP002109">
    <property type="protein sequence ID" value="ADL02829.1"/>
    <property type="molecule type" value="Genomic_DNA"/>
</dbReference>
<sequence>MKTTFKMMKMELSEILEIFNDMERAKDNLSFRIIMEKENKGLSNVYLLDKLLKFNHDKYEKYVPDDIRKRLESKKPNAQLVEDLCNILEIDNDNESLLEVVASYRYHLNKDKIYKGRTSKKEIEKRRERYEKIHDELELSDGNSLEKTIYEVFSTNEKYSYNGIECDWETYSEYMNEDIKKEMLKKILVINQYYPEEVDDFIDRFGFDDECNAKLEKLDVKIKYL</sequence>